<feature type="binding site" evidence="6">
    <location>
        <position position="51"/>
    </location>
    <ligand>
        <name>Na(+)</name>
        <dbReference type="ChEBI" id="CHEBI:29101"/>
        <label>1</label>
    </ligand>
</feature>
<name>A0A4Z2J4G1_9TELE</name>
<feature type="transmembrane region" description="Helical" evidence="7">
    <location>
        <begin position="36"/>
        <end position="60"/>
    </location>
</feature>
<evidence type="ECO:0000256" key="5">
    <source>
        <dbReference type="ARBA" id="ARBA00023136"/>
    </source>
</evidence>
<evidence type="ECO:0000256" key="3">
    <source>
        <dbReference type="ARBA" id="ARBA00022692"/>
    </source>
</evidence>
<reference evidence="8 9" key="1">
    <citation type="submission" date="2019-03" db="EMBL/GenBank/DDBJ databases">
        <title>First draft genome of Liparis tanakae, snailfish: a comprehensive survey of snailfish specific genes.</title>
        <authorList>
            <person name="Kim W."/>
            <person name="Song I."/>
            <person name="Jeong J.-H."/>
            <person name="Kim D."/>
            <person name="Kim S."/>
            <person name="Ryu S."/>
            <person name="Song J.Y."/>
            <person name="Lee S.K."/>
        </authorList>
    </citation>
    <scope>NUCLEOTIDE SEQUENCE [LARGE SCALE GENOMIC DNA]</scope>
    <source>
        <tissue evidence="8">Muscle</tissue>
    </source>
</reference>
<dbReference type="PANTHER" id="PTHR11616">
    <property type="entry name" value="SODIUM/CHLORIDE DEPENDENT TRANSPORTER"/>
    <property type="match status" value="1"/>
</dbReference>
<organism evidence="8 9">
    <name type="scientific">Liparis tanakae</name>
    <name type="common">Tanaka's snailfish</name>
    <dbReference type="NCBI Taxonomy" id="230148"/>
    <lineage>
        <taxon>Eukaryota</taxon>
        <taxon>Metazoa</taxon>
        <taxon>Chordata</taxon>
        <taxon>Craniata</taxon>
        <taxon>Vertebrata</taxon>
        <taxon>Euteleostomi</taxon>
        <taxon>Actinopterygii</taxon>
        <taxon>Neopterygii</taxon>
        <taxon>Teleostei</taxon>
        <taxon>Neoteleostei</taxon>
        <taxon>Acanthomorphata</taxon>
        <taxon>Eupercaria</taxon>
        <taxon>Perciformes</taxon>
        <taxon>Cottioidei</taxon>
        <taxon>Cottales</taxon>
        <taxon>Liparidae</taxon>
        <taxon>Liparis</taxon>
    </lineage>
</organism>
<dbReference type="GO" id="GO:0042995">
    <property type="term" value="C:cell projection"/>
    <property type="evidence" value="ECO:0007669"/>
    <property type="project" value="TreeGrafter"/>
</dbReference>
<keyword evidence="6" id="KW-0479">Metal-binding</keyword>
<comment type="subcellular location">
    <subcellularLocation>
        <location evidence="1">Membrane</location>
        <topology evidence="1">Multi-pass membrane protein</topology>
    </subcellularLocation>
</comment>
<dbReference type="SUPFAM" id="SSF161070">
    <property type="entry name" value="SNF-like"/>
    <property type="match status" value="1"/>
</dbReference>
<dbReference type="EMBL" id="SRLO01000027">
    <property type="protein sequence ID" value="TNN84352.1"/>
    <property type="molecule type" value="Genomic_DNA"/>
</dbReference>
<sequence length="199" mass="22314">MSEKQGVDISLVAESGPGLVFIVYPQAVTLLPWPQVWSVCFFTMIILLGIDGQFIGLESIMTSLSDVYPSQIRKGFRRELLLMLICASGFGFGLLLVSQGTLVFLLLRYTPMRFNNSYVYPWWAYCIGWFLATSSVMMIPVTMVWKLSQVKGTLWQRLKMSSQPAGDYPVGTTEIESTSTSLHFPDVDKMAMGTKMPIL</sequence>
<gene>
    <name evidence="8" type="primary">Slc6a13_3</name>
    <name evidence="8" type="ORF">EYF80_005345</name>
</gene>
<feature type="transmembrane region" description="Helical" evidence="7">
    <location>
        <begin position="122"/>
        <end position="145"/>
    </location>
</feature>
<evidence type="ECO:0000256" key="2">
    <source>
        <dbReference type="ARBA" id="ARBA00022448"/>
    </source>
</evidence>
<proteinExistence type="predicted"/>
<dbReference type="InterPro" id="IPR000175">
    <property type="entry name" value="Na/ntran_symport"/>
</dbReference>
<evidence type="ECO:0000313" key="8">
    <source>
        <dbReference type="EMBL" id="TNN84352.1"/>
    </source>
</evidence>
<keyword evidence="9" id="KW-1185">Reference proteome</keyword>
<feature type="binding site" evidence="6">
    <location>
        <position position="48"/>
    </location>
    <ligand>
        <name>Na(+)</name>
        <dbReference type="ChEBI" id="CHEBI:29101"/>
        <label>1</label>
    </ligand>
</feature>
<accession>A0A4Z2J4G1</accession>
<keyword evidence="4 7" id="KW-1133">Transmembrane helix</keyword>
<keyword evidence="5 7" id="KW-0472">Membrane</keyword>
<dbReference type="PROSITE" id="PS50267">
    <property type="entry name" value="NA_NEUROTRAN_SYMP_3"/>
    <property type="match status" value="1"/>
</dbReference>
<dbReference type="PANTHER" id="PTHR11616:SF261">
    <property type="entry name" value="TRANSPORTER"/>
    <property type="match status" value="1"/>
</dbReference>
<dbReference type="GO" id="GO:0005332">
    <property type="term" value="F:gamma-aminobutyric acid:sodium:chloride symporter activity"/>
    <property type="evidence" value="ECO:0007669"/>
    <property type="project" value="TreeGrafter"/>
</dbReference>
<comment type="caution">
    <text evidence="8">The sequence shown here is derived from an EMBL/GenBank/DDBJ whole genome shotgun (WGS) entry which is preliminary data.</text>
</comment>
<evidence type="ECO:0000256" key="1">
    <source>
        <dbReference type="ARBA" id="ARBA00004141"/>
    </source>
</evidence>
<protein>
    <submittedName>
        <fullName evidence="8">Sodium-and chloride-dependent GABA transporter 2</fullName>
    </submittedName>
</protein>
<keyword evidence="6" id="KW-0915">Sodium</keyword>
<dbReference type="Proteomes" id="UP000314294">
    <property type="component" value="Unassembled WGS sequence"/>
</dbReference>
<evidence type="ECO:0000313" key="9">
    <source>
        <dbReference type="Proteomes" id="UP000314294"/>
    </source>
</evidence>
<dbReference type="OrthoDB" id="6581954at2759"/>
<dbReference type="Pfam" id="PF00209">
    <property type="entry name" value="SNF"/>
    <property type="match status" value="1"/>
</dbReference>
<dbReference type="InterPro" id="IPR037272">
    <property type="entry name" value="SNS_sf"/>
</dbReference>
<evidence type="ECO:0000256" key="6">
    <source>
        <dbReference type="PIRSR" id="PIRSR600175-1"/>
    </source>
</evidence>
<dbReference type="GO" id="GO:0046872">
    <property type="term" value="F:metal ion binding"/>
    <property type="evidence" value="ECO:0007669"/>
    <property type="project" value="UniProtKB-KW"/>
</dbReference>
<evidence type="ECO:0000256" key="4">
    <source>
        <dbReference type="ARBA" id="ARBA00022989"/>
    </source>
</evidence>
<dbReference type="GO" id="GO:0005886">
    <property type="term" value="C:plasma membrane"/>
    <property type="evidence" value="ECO:0007669"/>
    <property type="project" value="TreeGrafter"/>
</dbReference>
<evidence type="ECO:0000256" key="7">
    <source>
        <dbReference type="SAM" id="Phobius"/>
    </source>
</evidence>
<keyword evidence="2" id="KW-0813">Transport</keyword>
<dbReference type="AlphaFoldDB" id="A0A4Z2J4G1"/>
<feature type="transmembrane region" description="Helical" evidence="7">
    <location>
        <begin position="80"/>
        <end position="107"/>
    </location>
</feature>
<keyword evidence="3 7" id="KW-0812">Transmembrane</keyword>